<name>A0ABU1J8T8_9MICC</name>
<dbReference type="EC" id="4.1.1.2" evidence="4"/>
<dbReference type="InterPro" id="IPR011051">
    <property type="entry name" value="RmlC_Cupin_sf"/>
</dbReference>
<dbReference type="RefSeq" id="WP_309796737.1">
    <property type="nucleotide sequence ID" value="NZ_BAAAHY010000006.1"/>
</dbReference>
<dbReference type="GO" id="GO:0046564">
    <property type="term" value="F:oxalate decarboxylase activity"/>
    <property type="evidence" value="ECO:0007669"/>
    <property type="project" value="UniProtKB-EC"/>
</dbReference>
<protein>
    <submittedName>
        <fullName evidence="4">Oxalate decarboxylase</fullName>
        <ecNumber evidence="4">4.1.1.2</ecNumber>
    </submittedName>
</protein>
<evidence type="ECO:0000313" key="4">
    <source>
        <dbReference type="EMBL" id="MDR6268845.1"/>
    </source>
</evidence>
<gene>
    <name evidence="4" type="ORF">JOE69_001083</name>
</gene>
<dbReference type="InterPro" id="IPR006311">
    <property type="entry name" value="TAT_signal"/>
</dbReference>
<proteinExistence type="predicted"/>
<dbReference type="PROSITE" id="PS51318">
    <property type="entry name" value="TAT"/>
    <property type="match status" value="1"/>
</dbReference>
<evidence type="ECO:0000256" key="2">
    <source>
        <dbReference type="SAM" id="SignalP"/>
    </source>
</evidence>
<keyword evidence="4" id="KW-0456">Lyase</keyword>
<feature type="chain" id="PRO_5045134838" evidence="2">
    <location>
        <begin position="20"/>
        <end position="215"/>
    </location>
</feature>
<dbReference type="InterPro" id="IPR006045">
    <property type="entry name" value="Cupin_1"/>
</dbReference>
<keyword evidence="5" id="KW-1185">Reference proteome</keyword>
<dbReference type="InterPro" id="IPR014710">
    <property type="entry name" value="RmlC-like_jellyroll"/>
</dbReference>
<comment type="caution">
    <text evidence="4">The sequence shown here is derived from an EMBL/GenBank/DDBJ whole genome shotgun (WGS) entry which is preliminary data.</text>
</comment>
<sequence>MSKINRRTLLGAGASLAGAAAMTTPGSPSATATATATSSPSDPANPYLFDLAGTTPATFDGGNLRGANEENFKVLKDQKSATYLIEIEVGGIREPHWHPSAWESTFIISGQSKWSILGTHPDGKYHNLQFTAGPGELVFIPEGFFHYFENASDSEPLKVLVNFNNSTPEPNDDLGIVASIASLPDDVLDTVFGVPAGSFSKIPKKLEPVTITKRK</sequence>
<organism evidence="4 5">
    <name type="scientific">Arthrobacter russicus</name>
    <dbReference type="NCBI Taxonomy" id="172040"/>
    <lineage>
        <taxon>Bacteria</taxon>
        <taxon>Bacillati</taxon>
        <taxon>Actinomycetota</taxon>
        <taxon>Actinomycetes</taxon>
        <taxon>Micrococcales</taxon>
        <taxon>Micrococcaceae</taxon>
        <taxon>Arthrobacter</taxon>
    </lineage>
</organism>
<dbReference type="SUPFAM" id="SSF51182">
    <property type="entry name" value="RmlC-like cupins"/>
    <property type="match status" value="1"/>
</dbReference>
<evidence type="ECO:0000256" key="1">
    <source>
        <dbReference type="SAM" id="MobiDB-lite"/>
    </source>
</evidence>
<dbReference type="Gene3D" id="2.60.120.10">
    <property type="entry name" value="Jelly Rolls"/>
    <property type="match status" value="1"/>
</dbReference>
<keyword evidence="2" id="KW-0732">Signal</keyword>
<feature type="region of interest" description="Disordered" evidence="1">
    <location>
        <begin position="21"/>
        <end position="41"/>
    </location>
</feature>
<reference evidence="4 5" key="1">
    <citation type="submission" date="2023-07" db="EMBL/GenBank/DDBJ databases">
        <title>Sequencing the genomes of 1000 actinobacteria strains.</title>
        <authorList>
            <person name="Klenk H.-P."/>
        </authorList>
    </citation>
    <scope>NUCLEOTIDE SEQUENCE [LARGE SCALE GENOMIC DNA]</scope>
    <source>
        <strain evidence="4 5">DSM 14555</strain>
    </source>
</reference>
<accession>A0ABU1J8T8</accession>
<evidence type="ECO:0000313" key="5">
    <source>
        <dbReference type="Proteomes" id="UP001185069"/>
    </source>
</evidence>
<dbReference type="CDD" id="cd20306">
    <property type="entry name" value="cupin_OxDC-like"/>
    <property type="match status" value="1"/>
</dbReference>
<feature type="domain" description="Cupin type-1" evidence="3">
    <location>
        <begin position="49"/>
        <end position="200"/>
    </location>
</feature>
<dbReference type="Pfam" id="PF00190">
    <property type="entry name" value="Cupin_1"/>
    <property type="match status" value="1"/>
</dbReference>
<evidence type="ECO:0000259" key="3">
    <source>
        <dbReference type="SMART" id="SM00835"/>
    </source>
</evidence>
<feature type="signal peptide" evidence="2">
    <location>
        <begin position="1"/>
        <end position="19"/>
    </location>
</feature>
<dbReference type="Proteomes" id="UP001185069">
    <property type="component" value="Unassembled WGS sequence"/>
</dbReference>
<dbReference type="SMART" id="SM00835">
    <property type="entry name" value="Cupin_1"/>
    <property type="match status" value="1"/>
</dbReference>
<dbReference type="EMBL" id="JAVDQF010000001">
    <property type="protein sequence ID" value="MDR6268845.1"/>
    <property type="molecule type" value="Genomic_DNA"/>
</dbReference>